<keyword evidence="4" id="KW-1185">Reference proteome</keyword>
<evidence type="ECO:0000313" key="4">
    <source>
        <dbReference type="Proteomes" id="UP000182491"/>
    </source>
</evidence>
<reference evidence="4" key="1">
    <citation type="submission" date="2016-10" db="EMBL/GenBank/DDBJ databases">
        <authorList>
            <person name="Varghese N."/>
        </authorList>
    </citation>
    <scope>NUCLEOTIDE SEQUENCE [LARGE SCALE GENOMIC DNA]</scope>
    <source>
        <strain evidence="4">DSM 18820</strain>
    </source>
</reference>
<dbReference type="Proteomes" id="UP000182491">
    <property type="component" value="Unassembled WGS sequence"/>
</dbReference>
<dbReference type="AlphaFoldDB" id="A0A1I7G6Z7"/>
<evidence type="ECO:0000256" key="1">
    <source>
        <dbReference type="SAM" id="SignalP"/>
    </source>
</evidence>
<dbReference type="Gene3D" id="3.30.160.670">
    <property type="match status" value="1"/>
</dbReference>
<name>A0A1I7G6Z7_9BACT</name>
<gene>
    <name evidence="3" type="ORF">SAMN04487941_0775</name>
</gene>
<proteinExistence type="predicted"/>
<organism evidence="3 4">
    <name type="scientific">Pontibacter akesuensis</name>
    <dbReference type="NCBI Taxonomy" id="388950"/>
    <lineage>
        <taxon>Bacteria</taxon>
        <taxon>Pseudomonadati</taxon>
        <taxon>Bacteroidota</taxon>
        <taxon>Cytophagia</taxon>
        <taxon>Cytophagales</taxon>
        <taxon>Hymenobacteraceae</taxon>
        <taxon>Pontibacter</taxon>
    </lineage>
</organism>
<dbReference type="InterPro" id="IPR025411">
    <property type="entry name" value="DUF4136"/>
</dbReference>
<feature type="signal peptide" evidence="1">
    <location>
        <begin position="1"/>
        <end position="28"/>
    </location>
</feature>
<evidence type="ECO:0000313" key="3">
    <source>
        <dbReference type="EMBL" id="SFU44239.1"/>
    </source>
</evidence>
<feature type="domain" description="DUF4136" evidence="2">
    <location>
        <begin position="40"/>
        <end position="195"/>
    </location>
</feature>
<keyword evidence="1" id="KW-0732">Signal</keyword>
<feature type="chain" id="PRO_5010297056" description="DUF4136 domain-containing protein" evidence="1">
    <location>
        <begin position="29"/>
        <end position="196"/>
    </location>
</feature>
<dbReference type="EMBL" id="FPCA01000001">
    <property type="protein sequence ID" value="SFU44239.1"/>
    <property type="molecule type" value="Genomic_DNA"/>
</dbReference>
<evidence type="ECO:0000259" key="2">
    <source>
        <dbReference type="Pfam" id="PF13590"/>
    </source>
</evidence>
<sequence length="196" mass="22189">MKHTRQLPLLLLLLISLLYLPSCVTTSASLGANAIKAPYATNLRSYKTYAWYQDVPPAEAAYDRGFSASLNKHLRQAIEQELQERGYTKVAQNPDVLVAYDVSVSVPLEKDKPENFAKGFGYSYGYMGGYRYTYGHSDMPGYRNVDLFKQGTLIIDLINPKTDLLLWRGWTEGAIKKFNAGYSTVQKRVEEVMEQL</sequence>
<dbReference type="RefSeq" id="WP_082815312.1">
    <property type="nucleotide sequence ID" value="NZ_BMXC01000001.1"/>
</dbReference>
<dbReference type="OrthoDB" id="5432251at2"/>
<dbReference type="STRING" id="388950.GCA_001611675_03909"/>
<protein>
    <recommendedName>
        <fullName evidence="2">DUF4136 domain-containing protein</fullName>
    </recommendedName>
</protein>
<dbReference type="Pfam" id="PF13590">
    <property type="entry name" value="DUF4136"/>
    <property type="match status" value="1"/>
</dbReference>
<accession>A0A1I7G6Z7</accession>